<evidence type="ECO:0000313" key="1">
    <source>
        <dbReference type="EMBL" id="BBK06908.1"/>
    </source>
</evidence>
<organism evidence="1">
    <name type="scientific">Acinetobacter baumannii</name>
    <dbReference type="NCBI Taxonomy" id="470"/>
    <lineage>
        <taxon>Bacteria</taxon>
        <taxon>Pseudomonadati</taxon>
        <taxon>Pseudomonadota</taxon>
        <taxon>Gammaproteobacteria</taxon>
        <taxon>Moraxellales</taxon>
        <taxon>Moraxellaceae</taxon>
        <taxon>Acinetobacter</taxon>
        <taxon>Acinetobacter calcoaceticus/baumannii complex</taxon>
    </lineage>
</organism>
<accession>A0A4P2X2U2</accession>
<reference evidence="1" key="1">
    <citation type="submission" date="2019-05" db="EMBL/GenBank/DDBJ databases">
        <title>Complete genome sequence of multidrug resistant Acinetonacter baumannii.</title>
        <authorList>
            <person name="Wachino J."/>
        </authorList>
    </citation>
    <scope>NUCLEOTIDE SEQUENCE</scope>
    <source>
        <strain evidence="1">NU-60</strain>
    </source>
</reference>
<evidence type="ECO:0008006" key="2">
    <source>
        <dbReference type="Google" id="ProtNLM"/>
    </source>
</evidence>
<proteinExistence type="predicted"/>
<dbReference type="AlphaFoldDB" id="A0A4P2X2U2"/>
<name>A0A4P2X2U2_ACIBA</name>
<gene>
    <name evidence="1" type="ORF">NU60_28560</name>
</gene>
<dbReference type="EMBL" id="AP019685">
    <property type="protein sequence ID" value="BBK06908.1"/>
    <property type="molecule type" value="Genomic_DNA"/>
</dbReference>
<sequence length="517" mass="58220">MYFGLVMSSRFLSLLLGENINSYDQQFDTSNQDATAQLYETMAPFSLGTNQTKANKKRTRKEILTKWERMLRFAPIAEGMGIHVSAALGGDSYSGQQVFITPAERLKKASGPAAEKLKKQLDERRVKMEKLINKYLSKLARDAISFGDSYARIYGKKDKGVIDLVCNEYTYPPLIQPFEQGSKTVAFFCLDPRNWQKTITKLNTIQMVRFKMPRMSNIAQYELVETGLVTKMLEGDDPDELPILPAHLGGSFLYEIEDIYDDVILALASMNSQQIADTVNQMFLTVNMSGMPPAQRQAYIRGLEGLLKNHEAYVRDALSGGEAVWNTAFHMLPVFDEKQVLNPVGDIKNQRSSPINIEQFMINVRLLMGGIGLDPSMVGWADMLTGGIGEGGAFHTSAQIMRRSQDIRTAASEGINQILHLDWGFAYNEQFEPEDYPWQVEYYSNQTAAATEEINNAQSRMNTTLLKTQVIASLKESNLDVDIMAYILERDTGMKYEEALTLAESIAKSRKFPEDEE</sequence>
<protein>
    <recommendedName>
        <fullName evidence="2">Portal protein</fullName>
    </recommendedName>
</protein>